<evidence type="ECO:0000313" key="8">
    <source>
        <dbReference type="EMBL" id="ROR90481.1"/>
    </source>
</evidence>
<gene>
    <name evidence="8" type="ORF">EDD33_1321</name>
</gene>
<dbReference type="InterPro" id="IPR014001">
    <property type="entry name" value="Helicase_ATP-bd"/>
</dbReference>
<dbReference type="PROSITE" id="PS51194">
    <property type="entry name" value="HELICASE_CTER"/>
    <property type="match status" value="1"/>
</dbReference>
<dbReference type="FunFam" id="1.20.120.1080:FF:000005">
    <property type="entry name" value="ATP-dependent helicase HrpA"/>
    <property type="match status" value="1"/>
</dbReference>
<dbReference type="Proteomes" id="UP000281738">
    <property type="component" value="Unassembled WGS sequence"/>
</dbReference>
<dbReference type="SMART" id="SM00847">
    <property type="entry name" value="HA2"/>
    <property type="match status" value="1"/>
</dbReference>
<dbReference type="Pfam" id="PF21010">
    <property type="entry name" value="HA2_C"/>
    <property type="match status" value="1"/>
</dbReference>
<dbReference type="InterPro" id="IPR011545">
    <property type="entry name" value="DEAD/DEAH_box_helicase_dom"/>
</dbReference>
<dbReference type="GO" id="GO:0003724">
    <property type="term" value="F:RNA helicase activity"/>
    <property type="evidence" value="ECO:0007669"/>
    <property type="project" value="InterPro"/>
</dbReference>
<dbReference type="Pfam" id="PF00271">
    <property type="entry name" value="Helicase_C"/>
    <property type="match status" value="1"/>
</dbReference>
<dbReference type="Pfam" id="PF11898">
    <property type="entry name" value="DUF3418"/>
    <property type="match status" value="1"/>
</dbReference>
<keyword evidence="1" id="KW-0547">Nucleotide-binding</keyword>
<dbReference type="SUPFAM" id="SSF52540">
    <property type="entry name" value="P-loop containing nucleoside triphosphate hydrolases"/>
    <property type="match status" value="1"/>
</dbReference>
<keyword evidence="3 8" id="KW-0347">Helicase</keyword>
<dbReference type="GO" id="GO:0016787">
    <property type="term" value="F:hydrolase activity"/>
    <property type="evidence" value="ECO:0007669"/>
    <property type="project" value="UniProtKB-KW"/>
</dbReference>
<reference evidence="8 9" key="1">
    <citation type="submission" date="2018-11" db="EMBL/GenBank/DDBJ databases">
        <title>Sequencing the genomes of 1000 actinobacteria strains.</title>
        <authorList>
            <person name="Klenk H.-P."/>
        </authorList>
    </citation>
    <scope>NUCLEOTIDE SEQUENCE [LARGE SCALE GENOMIC DNA]</scope>
    <source>
        <strain evidence="8 9">DSM 12652</strain>
    </source>
</reference>
<dbReference type="PANTHER" id="PTHR18934">
    <property type="entry name" value="ATP-DEPENDENT RNA HELICASE"/>
    <property type="match status" value="1"/>
</dbReference>
<keyword evidence="2" id="KW-0378">Hydrolase</keyword>
<dbReference type="Gene3D" id="3.40.50.300">
    <property type="entry name" value="P-loop containing nucleotide triphosphate hydrolases"/>
    <property type="match status" value="2"/>
</dbReference>
<dbReference type="InterPro" id="IPR001650">
    <property type="entry name" value="Helicase_C-like"/>
</dbReference>
<dbReference type="SMART" id="SM00487">
    <property type="entry name" value="DEXDc"/>
    <property type="match status" value="1"/>
</dbReference>
<name>A0A3N2CSG1_9ACTN</name>
<evidence type="ECO:0000256" key="5">
    <source>
        <dbReference type="SAM" id="MobiDB-lite"/>
    </source>
</evidence>
<feature type="region of interest" description="Disordered" evidence="5">
    <location>
        <begin position="431"/>
        <end position="452"/>
    </location>
</feature>
<dbReference type="Pfam" id="PF00270">
    <property type="entry name" value="DEAD"/>
    <property type="match status" value="1"/>
</dbReference>
<evidence type="ECO:0000256" key="4">
    <source>
        <dbReference type="ARBA" id="ARBA00022840"/>
    </source>
</evidence>
<dbReference type="InterPro" id="IPR007502">
    <property type="entry name" value="Helicase-assoc_dom"/>
</dbReference>
<dbReference type="NCBIfam" id="NF008348">
    <property type="entry name" value="PRK11131.1"/>
    <property type="match status" value="1"/>
</dbReference>
<dbReference type="Pfam" id="PF07717">
    <property type="entry name" value="OB_NTP_bind"/>
    <property type="match status" value="1"/>
</dbReference>
<dbReference type="InterPro" id="IPR010222">
    <property type="entry name" value="RNA_helicase_HrpA"/>
</dbReference>
<dbReference type="OrthoDB" id="9805617at2"/>
<dbReference type="GO" id="GO:0005524">
    <property type="term" value="F:ATP binding"/>
    <property type="evidence" value="ECO:0007669"/>
    <property type="project" value="UniProtKB-KW"/>
</dbReference>
<dbReference type="InterPro" id="IPR027417">
    <property type="entry name" value="P-loop_NTPase"/>
</dbReference>
<sequence length="1265" mass="140230">MRLHFPPDLPVSGRRHDIAAAIRDHQVVVVAGETGSGKTTQLPKIAMLLGRGEGTAAGGKLIGHTQPRRIAARSVAERIAEELGTELGETVGYQVRFTDKTSKQGRVKVMTDGILLAELQHDRDLQRYDTLIIDEAHERSLNIDFILGYLRRLLPRRPDLKVVITSATIDPERFAQHFAAADGTPAPIIEVSGRTYPVEVRYRPLVEESYDDDEGEPVQRDQTEAIRDAVSELVRDTPGDVLVFLPGEREIRDTADALADLAEGPRAVRGGFDVVPLYSRLSGAEQHRVFERHTRRRVVLSTNVAETSLTVPGITGVVDTGLARISRWSTRTKVQRLPIEAISQASAQQRSGRCGRVEAGVAVRLYSQEDFESRPEFTEPEILRTSLASVILQMTSLGLGQVERFPFVEPPDTRAVRAGVQLLEELGALVPTSSTGGRGGGGRGGRGPRLTRTGRSLARLPIDPRLARMILEADRLGCLREVLVITAALSIQDPRERPVEHRAHADQLHARFRDPRSDFLTWLNLWRHLKARQAEMGSSAFRRLCREEHLNYLRVREWQDFESQLRQVAKQVGLTPGRAAGADDPVDDDAVHQALLSGLLSHIGLRDTEKRDYLGARGTRFSIFPGSGLFKKQPDLVMAAELVETSRLYARQNAAIDPVWAERLAGDLVSRQLGEPHWSSKREAAMAHERVTLYGVPLVADRLVALGARDPVHARELFIRHALVQDEWRSRHKFFETNRQLLDEAAELENRARRRDIVVDEDTLYDFYDARIPAEVVSGGHFDGWWKQERRRRPDLLTFDPDMLVHDTAGEVTGRDFPDAWQEGPLTFSLSYHFEPGSDDDGVTVDVPLATLNAVGPAPFTWNVPGLRHELVTALIRSLPKQLRVNFVPAPDFARRFLDVAPPGEEDLLDALSRQLRAMTGVHVPRDVWDLAKVPAHLRPTFRVLDEDAREVAVGKDLEALKTPLRPSFDAAVQQVASESGISATGRTRWSFGTVETSFTQSRAGHEVRAYPTLVDEGSTVGLQVVASAAEQEAHHRLGVRRLLLLAVPSPVAAMVEGLDNAAKLGLAASPYPGARALVEDCVVAAAGSLVDEARPVRDEAAFDALVVRARQELPDRAAGVLHQVLRVLAAWRPVDKALRGRVEMAALPAMNDLRAQLGRLVGPGFVADAGAEALRHYPRYLQAMLLRVERLGDLVRDRQLMDSVSPLQQAWEHRLAALPSGVPPTAPVRRVRWMLEEYRVSLWAQQLGTAQPVSDARIRKALDA</sequence>
<protein>
    <submittedName>
        <fullName evidence="8">ATP-dependent helicase HrpA</fullName>
    </submittedName>
</protein>
<feature type="compositionally biased region" description="Gly residues" evidence="5">
    <location>
        <begin position="436"/>
        <end position="447"/>
    </location>
</feature>
<keyword evidence="9" id="KW-1185">Reference proteome</keyword>
<evidence type="ECO:0000256" key="1">
    <source>
        <dbReference type="ARBA" id="ARBA00022741"/>
    </source>
</evidence>
<dbReference type="InterPro" id="IPR003593">
    <property type="entry name" value="AAA+_ATPase"/>
</dbReference>
<dbReference type="InterPro" id="IPR024590">
    <property type="entry name" value="HrpA_C"/>
</dbReference>
<comment type="caution">
    <text evidence="8">The sequence shown here is derived from an EMBL/GenBank/DDBJ whole genome shotgun (WGS) entry which is preliminary data.</text>
</comment>
<dbReference type="InterPro" id="IPR011709">
    <property type="entry name" value="DEAD-box_helicase_OB_fold"/>
</dbReference>
<dbReference type="AlphaFoldDB" id="A0A3N2CSG1"/>
<dbReference type="NCBIfam" id="TIGR01967">
    <property type="entry name" value="DEAH_box_HrpA"/>
    <property type="match status" value="1"/>
</dbReference>
<dbReference type="PROSITE" id="PS51192">
    <property type="entry name" value="HELICASE_ATP_BIND_1"/>
    <property type="match status" value="1"/>
</dbReference>
<accession>A0A3N2CSG1</accession>
<evidence type="ECO:0000256" key="3">
    <source>
        <dbReference type="ARBA" id="ARBA00022806"/>
    </source>
</evidence>
<evidence type="ECO:0000259" key="6">
    <source>
        <dbReference type="PROSITE" id="PS51192"/>
    </source>
</evidence>
<dbReference type="EMBL" id="RKHO01000001">
    <property type="protein sequence ID" value="ROR90481.1"/>
    <property type="molecule type" value="Genomic_DNA"/>
</dbReference>
<evidence type="ECO:0000313" key="9">
    <source>
        <dbReference type="Proteomes" id="UP000281738"/>
    </source>
</evidence>
<dbReference type="GO" id="GO:0003723">
    <property type="term" value="F:RNA binding"/>
    <property type="evidence" value="ECO:0007669"/>
    <property type="project" value="TreeGrafter"/>
</dbReference>
<dbReference type="SMART" id="SM00490">
    <property type="entry name" value="HELICc"/>
    <property type="match status" value="1"/>
</dbReference>
<organism evidence="8 9">
    <name type="scientific">Nocardioides aurantiacus</name>
    <dbReference type="NCBI Taxonomy" id="86796"/>
    <lineage>
        <taxon>Bacteria</taxon>
        <taxon>Bacillati</taxon>
        <taxon>Actinomycetota</taxon>
        <taxon>Actinomycetes</taxon>
        <taxon>Propionibacteriales</taxon>
        <taxon>Nocardioidaceae</taxon>
        <taxon>Nocardioides</taxon>
    </lineage>
</organism>
<evidence type="ECO:0000259" key="7">
    <source>
        <dbReference type="PROSITE" id="PS51194"/>
    </source>
</evidence>
<proteinExistence type="predicted"/>
<feature type="domain" description="Helicase ATP-binding" evidence="6">
    <location>
        <begin position="19"/>
        <end position="187"/>
    </location>
</feature>
<feature type="domain" description="Helicase C-terminal" evidence="7">
    <location>
        <begin position="225"/>
        <end position="398"/>
    </location>
</feature>
<dbReference type="RefSeq" id="WP_123389623.1">
    <property type="nucleotide sequence ID" value="NZ_RKHO01000001.1"/>
</dbReference>
<dbReference type="Gene3D" id="1.20.120.1080">
    <property type="match status" value="1"/>
</dbReference>
<dbReference type="SMART" id="SM00382">
    <property type="entry name" value="AAA"/>
    <property type="match status" value="1"/>
</dbReference>
<keyword evidence="4" id="KW-0067">ATP-binding</keyword>
<dbReference type="PANTHER" id="PTHR18934:SF99">
    <property type="entry name" value="ATP-DEPENDENT RNA HELICASE DHX37-RELATED"/>
    <property type="match status" value="1"/>
</dbReference>
<dbReference type="CDD" id="cd18791">
    <property type="entry name" value="SF2_C_RHA"/>
    <property type="match status" value="1"/>
</dbReference>
<evidence type="ECO:0000256" key="2">
    <source>
        <dbReference type="ARBA" id="ARBA00022801"/>
    </source>
</evidence>